<evidence type="ECO:0000313" key="3">
    <source>
        <dbReference type="EMBL" id="KAF5193992.1"/>
    </source>
</evidence>
<dbReference type="Proteomes" id="UP000554482">
    <property type="component" value="Unassembled WGS sequence"/>
</dbReference>
<comment type="caution">
    <text evidence="3">The sequence shown here is derived from an EMBL/GenBank/DDBJ whole genome shotgun (WGS) entry which is preliminary data.</text>
</comment>
<feature type="compositionally biased region" description="Polar residues" evidence="1">
    <location>
        <begin position="57"/>
        <end position="71"/>
    </location>
</feature>
<dbReference type="EMBL" id="JABWDY010019356">
    <property type="protein sequence ID" value="KAF5193992.1"/>
    <property type="molecule type" value="Genomic_DNA"/>
</dbReference>
<accession>A0A7J6WCQ6</accession>
<proteinExistence type="predicted"/>
<feature type="transmembrane region" description="Helical" evidence="2">
    <location>
        <begin position="155"/>
        <end position="176"/>
    </location>
</feature>
<evidence type="ECO:0000256" key="1">
    <source>
        <dbReference type="SAM" id="MobiDB-lite"/>
    </source>
</evidence>
<evidence type="ECO:0000256" key="2">
    <source>
        <dbReference type="SAM" id="Phobius"/>
    </source>
</evidence>
<evidence type="ECO:0000313" key="4">
    <source>
        <dbReference type="Proteomes" id="UP000554482"/>
    </source>
</evidence>
<keyword evidence="2" id="KW-0812">Transmembrane</keyword>
<dbReference type="AlphaFoldDB" id="A0A7J6WCQ6"/>
<feature type="region of interest" description="Disordered" evidence="1">
    <location>
        <begin position="1"/>
        <end position="84"/>
    </location>
</feature>
<reference evidence="3 4" key="1">
    <citation type="submission" date="2020-06" db="EMBL/GenBank/DDBJ databases">
        <title>Transcriptomic and genomic resources for Thalictrum thalictroides and T. hernandezii: Facilitating candidate gene discovery in an emerging model plant lineage.</title>
        <authorList>
            <person name="Arias T."/>
            <person name="Riano-Pachon D.M."/>
            <person name="Di Stilio V.S."/>
        </authorList>
    </citation>
    <scope>NUCLEOTIDE SEQUENCE [LARGE SCALE GENOMIC DNA]</scope>
    <source>
        <strain evidence="4">cv. WT478/WT964</strain>
        <tissue evidence="3">Leaves</tissue>
    </source>
</reference>
<organism evidence="3 4">
    <name type="scientific">Thalictrum thalictroides</name>
    <name type="common">Rue-anemone</name>
    <name type="synonym">Anemone thalictroides</name>
    <dbReference type="NCBI Taxonomy" id="46969"/>
    <lineage>
        <taxon>Eukaryota</taxon>
        <taxon>Viridiplantae</taxon>
        <taxon>Streptophyta</taxon>
        <taxon>Embryophyta</taxon>
        <taxon>Tracheophyta</taxon>
        <taxon>Spermatophyta</taxon>
        <taxon>Magnoliopsida</taxon>
        <taxon>Ranunculales</taxon>
        <taxon>Ranunculaceae</taxon>
        <taxon>Thalictroideae</taxon>
        <taxon>Thalictrum</taxon>
    </lineage>
</organism>
<keyword evidence="2" id="KW-1133">Transmembrane helix</keyword>
<gene>
    <name evidence="3" type="ORF">FRX31_016420</name>
</gene>
<name>A0A7J6WCQ6_THATH</name>
<keyword evidence="4" id="KW-1185">Reference proteome</keyword>
<sequence>MAHVRKISAEDKNKVKSLLDGVSSSAPKLPPATLPKFNTSSKKRPHSAMKLAPEPQFVTTGSTLKGSSSPISHGPTKKQTARVGKGKQVAEVFSPGPFMYVGPNKEELSVMKNDSAFVDPMVARAINEGIVLESDAIAVQKQSLYEMCSHMNSCMSVVSTVLVVPYYDICVAFLFLSSNWRTMFLA</sequence>
<protein>
    <submittedName>
        <fullName evidence="3">Uncharacterized protein</fullName>
    </submittedName>
</protein>
<keyword evidence="2" id="KW-0472">Membrane</keyword>